<accession>A0ABR4NFP0</accession>
<dbReference type="PANTHER" id="PTHR46586">
    <property type="entry name" value="ANKYRIN REPEAT-CONTAINING PROTEIN"/>
    <property type="match status" value="1"/>
</dbReference>
<evidence type="ECO:0000313" key="2">
    <source>
        <dbReference type="EMBL" id="KAL2918274.1"/>
    </source>
</evidence>
<protein>
    <recommendedName>
        <fullName evidence="4">Ankyrin repeat protein</fullName>
    </recommendedName>
</protein>
<feature type="compositionally biased region" description="Low complexity" evidence="1">
    <location>
        <begin position="70"/>
        <end position="80"/>
    </location>
</feature>
<keyword evidence="3" id="KW-1185">Reference proteome</keyword>
<dbReference type="Gene3D" id="1.25.40.20">
    <property type="entry name" value="Ankyrin repeat-containing domain"/>
    <property type="match status" value="1"/>
</dbReference>
<feature type="compositionally biased region" description="Polar residues" evidence="1">
    <location>
        <begin position="1"/>
        <end position="10"/>
    </location>
</feature>
<dbReference type="InterPro" id="IPR052050">
    <property type="entry name" value="SecEffector_AnkRepeat"/>
</dbReference>
<gene>
    <name evidence="2" type="ORF">HK105_202201</name>
</gene>
<evidence type="ECO:0008006" key="4">
    <source>
        <dbReference type="Google" id="ProtNLM"/>
    </source>
</evidence>
<dbReference type="EMBL" id="JADGIZ020000007">
    <property type="protein sequence ID" value="KAL2918274.1"/>
    <property type="molecule type" value="Genomic_DNA"/>
</dbReference>
<feature type="region of interest" description="Disordered" evidence="1">
    <location>
        <begin position="1"/>
        <end position="81"/>
    </location>
</feature>
<dbReference type="InterPro" id="IPR036770">
    <property type="entry name" value="Ankyrin_rpt-contain_sf"/>
</dbReference>
<evidence type="ECO:0000313" key="3">
    <source>
        <dbReference type="Proteomes" id="UP001527925"/>
    </source>
</evidence>
<dbReference type="SUPFAM" id="SSF48403">
    <property type="entry name" value="Ankyrin repeat"/>
    <property type="match status" value="1"/>
</dbReference>
<dbReference type="PANTHER" id="PTHR46586:SF3">
    <property type="entry name" value="ANKYRIN REPEAT-CONTAINING PROTEIN"/>
    <property type="match status" value="1"/>
</dbReference>
<evidence type="ECO:0000256" key="1">
    <source>
        <dbReference type="SAM" id="MobiDB-lite"/>
    </source>
</evidence>
<name>A0ABR4NFP0_9FUNG</name>
<organism evidence="2 3">
    <name type="scientific">Polyrhizophydium stewartii</name>
    <dbReference type="NCBI Taxonomy" id="2732419"/>
    <lineage>
        <taxon>Eukaryota</taxon>
        <taxon>Fungi</taxon>
        <taxon>Fungi incertae sedis</taxon>
        <taxon>Chytridiomycota</taxon>
        <taxon>Chytridiomycota incertae sedis</taxon>
        <taxon>Chytridiomycetes</taxon>
        <taxon>Rhizophydiales</taxon>
        <taxon>Rhizophydiales incertae sedis</taxon>
        <taxon>Polyrhizophydium</taxon>
    </lineage>
</organism>
<feature type="compositionally biased region" description="Pro residues" evidence="1">
    <location>
        <begin position="11"/>
        <end position="23"/>
    </location>
</feature>
<proteinExistence type="predicted"/>
<sequence length="586" mass="60772">MNGTGTARTQPPSPASTPPPELPAPAAVVSILKSEAPLRASHSPNDDHETAPRPPRAPSPAVALPPTPASPTAAAEPASPNVDVADGFQGLLAMLLTGVIQPPVLPDTVSLVWAECLAADNVQLVPVVAARLAALGALAPLSWELLLVHSPDMLSAVGQHGLVCADTPSARIGPQPAAPAAQACATPCGDADDIAETARKAATAATAVASSPTTPPSTPTFGAAAAAAAAAAGPACQPPLSGLTVTDLPEAHLHLLLPMIAAATAPTFRWATMVHLLQRFPFWIDRPATRRLVFVAAAGSGHNELVAAALQLRPITQHTLACALDVAAANGHAATVRLLHPRLTEPAASVRGAVLGGHLDIVEFLCTAAANAFKSCPARDAVRARRLRELVWLLENTAMATHPLGRDVLDEAARAGWGELLAHSAAKRVTRGIRLAMLCELAAHGRADTLDLVLRCGTPAEWTPAVLDAAARLGRAQVAALLIDRRPAPLSPRALDIAIQHGHPRVVSQLVAAGARLPRTVHSVKRAAAAGHFDTVRLCVELMRGDKYCWRSVASVAHGAGHSEITRLITRQNTEQPRRLGTLRGC</sequence>
<feature type="compositionally biased region" description="Pro residues" evidence="1">
    <location>
        <begin position="52"/>
        <end position="69"/>
    </location>
</feature>
<dbReference type="Proteomes" id="UP001527925">
    <property type="component" value="Unassembled WGS sequence"/>
</dbReference>
<comment type="caution">
    <text evidence="2">The sequence shown here is derived from an EMBL/GenBank/DDBJ whole genome shotgun (WGS) entry which is preliminary data.</text>
</comment>
<reference evidence="2 3" key="1">
    <citation type="submission" date="2023-09" db="EMBL/GenBank/DDBJ databases">
        <title>Pangenome analysis of Batrachochytrium dendrobatidis and related Chytrids.</title>
        <authorList>
            <person name="Yacoub M.N."/>
            <person name="Stajich J.E."/>
            <person name="James T.Y."/>
        </authorList>
    </citation>
    <scope>NUCLEOTIDE SEQUENCE [LARGE SCALE GENOMIC DNA]</scope>
    <source>
        <strain evidence="2 3">JEL0888</strain>
    </source>
</reference>